<dbReference type="Gene3D" id="3.30.460.10">
    <property type="entry name" value="Beta Polymerase, domain 2"/>
    <property type="match status" value="1"/>
</dbReference>
<dbReference type="PANTHER" id="PTHR34822:SF1">
    <property type="entry name" value="GRPB FAMILY PROTEIN"/>
    <property type="match status" value="1"/>
</dbReference>
<dbReference type="SUPFAM" id="SSF81301">
    <property type="entry name" value="Nucleotidyltransferase"/>
    <property type="match status" value="1"/>
</dbReference>
<dbReference type="Proteomes" id="UP000215145">
    <property type="component" value="Unassembled WGS sequence"/>
</dbReference>
<reference evidence="1 2" key="1">
    <citation type="submission" date="2017-07" db="EMBL/GenBank/DDBJ databases">
        <title>Paenibacillus herberti R33 genome sequencing and assembly.</title>
        <authorList>
            <person name="Su W."/>
        </authorList>
    </citation>
    <scope>NUCLEOTIDE SEQUENCE [LARGE SCALE GENOMIC DNA]</scope>
    <source>
        <strain evidence="1 2">R33</strain>
    </source>
</reference>
<dbReference type="OrthoDB" id="9799092at2"/>
<evidence type="ECO:0008006" key="3">
    <source>
        <dbReference type="Google" id="ProtNLM"/>
    </source>
</evidence>
<keyword evidence="2" id="KW-1185">Reference proteome</keyword>
<gene>
    <name evidence="1" type="ORF">CGZ75_20070</name>
</gene>
<accession>A0A229NU23</accession>
<dbReference type="RefSeq" id="WP_089526070.1">
    <property type="nucleotide sequence ID" value="NZ_NMUQ01000003.1"/>
</dbReference>
<sequence>MEKVYFQNAPSVYEKAHQLYLTESARIRALLPEADLQHIGSTAVTGSWTKGDLDIQVRVTKDQFDNAASMLFRMYDINEGSDSTDSFRSFKDDEMNPPLGVQLTVIGSEVDFFYKIRDVMRINDSYRQQYDDLKQRFQGGDMEAYRAEKNEFFAWLMETPEYSKLDAKRDTGA</sequence>
<protein>
    <recommendedName>
        <fullName evidence="3">GrpB family protein</fullName>
    </recommendedName>
</protein>
<dbReference type="InterPro" id="IPR043519">
    <property type="entry name" value="NT_sf"/>
</dbReference>
<name>A0A229NU23_9BACL</name>
<comment type="caution">
    <text evidence="1">The sequence shown here is derived from an EMBL/GenBank/DDBJ whole genome shotgun (WGS) entry which is preliminary data.</text>
</comment>
<evidence type="ECO:0000313" key="1">
    <source>
        <dbReference type="EMBL" id="OXM13362.1"/>
    </source>
</evidence>
<organism evidence="1 2">
    <name type="scientific">Paenibacillus herberti</name>
    <dbReference type="NCBI Taxonomy" id="1619309"/>
    <lineage>
        <taxon>Bacteria</taxon>
        <taxon>Bacillati</taxon>
        <taxon>Bacillota</taxon>
        <taxon>Bacilli</taxon>
        <taxon>Bacillales</taxon>
        <taxon>Paenibacillaceae</taxon>
        <taxon>Paenibacillus</taxon>
    </lineage>
</organism>
<dbReference type="PANTHER" id="PTHR34822">
    <property type="entry name" value="GRPB DOMAIN PROTEIN (AFU_ORTHOLOGUE AFUA_1G01530)"/>
    <property type="match status" value="1"/>
</dbReference>
<dbReference type="AlphaFoldDB" id="A0A229NU23"/>
<dbReference type="EMBL" id="NMUQ01000003">
    <property type="protein sequence ID" value="OXM13362.1"/>
    <property type="molecule type" value="Genomic_DNA"/>
</dbReference>
<dbReference type="Pfam" id="PF04229">
    <property type="entry name" value="GrpB"/>
    <property type="match status" value="1"/>
</dbReference>
<dbReference type="InterPro" id="IPR007344">
    <property type="entry name" value="GrpB/CoaE"/>
</dbReference>
<evidence type="ECO:0000313" key="2">
    <source>
        <dbReference type="Proteomes" id="UP000215145"/>
    </source>
</evidence>
<proteinExistence type="predicted"/>